<dbReference type="InterPro" id="IPR016062">
    <property type="entry name" value="TM1410-rel"/>
</dbReference>
<comment type="caution">
    <text evidence="1">The sequence shown here is derived from an EMBL/GenBank/DDBJ whole genome shotgun (WGS) entry which is preliminary data.</text>
</comment>
<gene>
    <name evidence="1" type="ORF">EDD55_10871</name>
</gene>
<dbReference type="OrthoDB" id="30037at2"/>
<keyword evidence="1" id="KW-0030">Aminoacyl-tRNA synthetase</keyword>
<name>A0A4R3J792_9PROT</name>
<protein>
    <submittedName>
        <fullName evidence="1">Cysteinyl-tRNA synthetase</fullName>
    </submittedName>
</protein>
<organism evidence="1 2">
    <name type="scientific">Varunaivibrio sulfuroxidans</name>
    <dbReference type="NCBI Taxonomy" id="1773489"/>
    <lineage>
        <taxon>Bacteria</taxon>
        <taxon>Pseudomonadati</taxon>
        <taxon>Pseudomonadota</taxon>
        <taxon>Alphaproteobacteria</taxon>
        <taxon>Rhodospirillales</taxon>
        <taxon>Magnetovibrionaceae</taxon>
        <taxon>Varunaivibrio</taxon>
    </lineage>
</organism>
<dbReference type="InterPro" id="IPR013785">
    <property type="entry name" value="Aldolase_TIM"/>
</dbReference>
<dbReference type="EMBL" id="SLZW01000008">
    <property type="protein sequence ID" value="TCS61272.1"/>
    <property type="molecule type" value="Genomic_DNA"/>
</dbReference>
<dbReference type="AlphaFoldDB" id="A0A4R3J792"/>
<dbReference type="PANTHER" id="PTHR35882">
    <property type="entry name" value="PELA"/>
    <property type="match status" value="1"/>
</dbReference>
<dbReference type="PANTHER" id="PTHR35882:SF2">
    <property type="entry name" value="PELA"/>
    <property type="match status" value="1"/>
</dbReference>
<dbReference type="Proteomes" id="UP000295304">
    <property type="component" value="Unassembled WGS sequence"/>
</dbReference>
<proteinExistence type="predicted"/>
<reference evidence="1 2" key="1">
    <citation type="submission" date="2019-03" db="EMBL/GenBank/DDBJ databases">
        <title>Genomic Encyclopedia of Type Strains, Phase IV (KMG-IV): sequencing the most valuable type-strain genomes for metagenomic binning, comparative biology and taxonomic classification.</title>
        <authorList>
            <person name="Goeker M."/>
        </authorList>
    </citation>
    <scope>NUCLEOTIDE SEQUENCE [LARGE SCALE GENOMIC DNA]</scope>
    <source>
        <strain evidence="1 2">DSM 101688</strain>
    </source>
</reference>
<dbReference type="InterPro" id="IPR017853">
    <property type="entry name" value="GH"/>
</dbReference>
<dbReference type="SUPFAM" id="SSF51445">
    <property type="entry name" value="(Trans)glycosidases"/>
    <property type="match status" value="2"/>
</dbReference>
<dbReference type="GO" id="GO:0004812">
    <property type="term" value="F:aminoacyl-tRNA ligase activity"/>
    <property type="evidence" value="ECO:0007669"/>
    <property type="project" value="UniProtKB-KW"/>
</dbReference>
<evidence type="ECO:0000313" key="1">
    <source>
        <dbReference type="EMBL" id="TCS61272.1"/>
    </source>
</evidence>
<dbReference type="Gene3D" id="3.20.20.70">
    <property type="entry name" value="Aldolase class I"/>
    <property type="match status" value="2"/>
</dbReference>
<sequence length="382" mass="42402">MKRKEARVPLQETSFLTNARQIHSLWRGLGMACVLVLSFLGLVAGMASGVRAQTPPGGTQAPAPQSQSLQNQTPFDALLATPPALRDYRQELRDFVQSVSVYARALKPGFTVIAQNGVDLLGKADPENDANFFPARTYMHSLDGVIAEQLFTTYKGDPPSPETTKSAVEHLSMARKYGLKVLSLEYADTWSKARGAIRKNVKNGFLPYIGSSPVLSKLSPWKPDANPRSILSMRDVKNFAYLRDSQGFGTADEYANALHNTNYDLVVVDVFHGRTALTPQQIALMKYKKLGSRRLVFAHLDITAAESYRYYWKPQWKEGAPKFIKAPYTTNPDKYHVDYADPAWQAIISGNAKSYIYGIITQGFDGVVLDGLDAYQYFEGGL</sequence>
<evidence type="ECO:0000313" key="2">
    <source>
        <dbReference type="Proteomes" id="UP000295304"/>
    </source>
</evidence>
<keyword evidence="1" id="KW-0436">Ligase</keyword>
<dbReference type="RefSeq" id="WP_132939571.1">
    <property type="nucleotide sequence ID" value="NZ_CP119676.1"/>
</dbReference>
<dbReference type="PRINTS" id="PR01545">
    <property type="entry name" value="THEMAYE10DUF"/>
</dbReference>
<keyword evidence="2" id="KW-1185">Reference proteome</keyword>
<accession>A0A4R3J792</accession>